<keyword evidence="2" id="KW-0863">Zinc-finger</keyword>
<reference evidence="8" key="1">
    <citation type="submission" date="2024-06" db="EMBL/GenBank/DDBJ databases">
        <title>Radixoralia hellwigii gen. nov., sp nov., isolated from a root canal in the human oral cavity.</title>
        <authorList>
            <person name="Bartsch S."/>
            <person name="Wittmer A."/>
            <person name="Schulz A.-K."/>
            <person name="Neumann-Schaal M."/>
            <person name="Wolf J."/>
            <person name="Gronow S."/>
            <person name="Tennert C."/>
            <person name="Haecker G."/>
            <person name="Cieplik F."/>
            <person name="Al-Ahmad A."/>
        </authorList>
    </citation>
    <scope>NUCLEOTIDE SEQUENCE [LARGE SCALE GENOMIC DNA]</scope>
    <source>
        <strain evidence="8">Wk13</strain>
    </source>
</reference>
<dbReference type="PANTHER" id="PTHR38777">
    <property type="entry name" value="FELS-2 PROPHAGE PROTEIN"/>
    <property type="match status" value="1"/>
</dbReference>
<dbReference type="EMBL" id="JBEUWX010000001">
    <property type="protein sequence ID" value="MFA9949146.1"/>
    <property type="molecule type" value="Genomic_DNA"/>
</dbReference>
<evidence type="ECO:0000313" key="7">
    <source>
        <dbReference type="EMBL" id="MFA9951144.1"/>
    </source>
</evidence>
<feature type="zinc finger region" description="dksA C4-type" evidence="4">
    <location>
        <begin position="41"/>
        <end position="65"/>
    </location>
</feature>
<evidence type="ECO:0000256" key="1">
    <source>
        <dbReference type="ARBA" id="ARBA00022723"/>
    </source>
</evidence>
<gene>
    <name evidence="6" type="ORF">ABCS64_02175</name>
    <name evidence="7" type="ORF">ABCS64_12555</name>
</gene>
<feature type="domain" description="Zinc finger DksA/TraR C4-type" evidence="5">
    <location>
        <begin position="39"/>
        <end position="70"/>
    </location>
</feature>
<dbReference type="PROSITE" id="PS51128">
    <property type="entry name" value="ZF_DKSA_2"/>
    <property type="match status" value="1"/>
</dbReference>
<protein>
    <submittedName>
        <fullName evidence="7">TraR/DksA family transcriptional regulator</fullName>
    </submittedName>
</protein>
<proteinExistence type="predicted"/>
<evidence type="ECO:0000256" key="4">
    <source>
        <dbReference type="PROSITE-ProRule" id="PRU00510"/>
    </source>
</evidence>
<evidence type="ECO:0000313" key="6">
    <source>
        <dbReference type="EMBL" id="MFA9949146.1"/>
    </source>
</evidence>
<keyword evidence="1" id="KW-0479">Metal-binding</keyword>
<dbReference type="InterPro" id="IPR012783">
    <property type="entry name" value="Znf_C4_TraR"/>
</dbReference>
<sequence>MSDIIDRASEREELFRRAALVAHKDRYAVTGTMVEGAPGYCRLCEEMIPRSRLRALPGVTTCVRCQEILESAQKRGVVK</sequence>
<dbReference type="Pfam" id="PF01258">
    <property type="entry name" value="zf-dskA_traR"/>
    <property type="match status" value="1"/>
</dbReference>
<organism evidence="7 8">
    <name type="scientific">Dentiradicibacter hellwigii</name>
    <dbReference type="NCBI Taxonomy" id="3149053"/>
    <lineage>
        <taxon>Bacteria</taxon>
        <taxon>Pseudomonadati</taxon>
        <taxon>Pseudomonadota</taxon>
        <taxon>Betaproteobacteria</taxon>
        <taxon>Rhodocyclales</taxon>
        <taxon>Rhodocyclaceae</taxon>
        <taxon>Dentiradicibacter</taxon>
    </lineage>
</organism>
<evidence type="ECO:0000256" key="3">
    <source>
        <dbReference type="ARBA" id="ARBA00022833"/>
    </source>
</evidence>
<dbReference type="InterPro" id="IPR000962">
    <property type="entry name" value="Znf_DskA_TraR"/>
</dbReference>
<dbReference type="PANTHER" id="PTHR38777:SF1">
    <property type="entry name" value="DNAK SUPPRESSOR PROTEIN"/>
    <property type="match status" value="1"/>
</dbReference>
<keyword evidence="3" id="KW-0862">Zinc</keyword>
<reference evidence="7" key="2">
    <citation type="journal article" date="2025" name="Int. J. Syst. Evol. Microbiol.">
        <title>Dentiradicibacter hellwigii gen. nov., sp. nov., isolated from a secondary infected root canal in the human oral cavity.</title>
        <authorList>
            <person name="Bartsch S."/>
            <person name="Wittmer A."/>
            <person name="Weber A.K."/>
            <person name="Neumann-Schaal M."/>
            <person name="Wolf J."/>
            <person name="Gronow S."/>
            <person name="Turnbull J.D."/>
            <person name="Tennert C."/>
            <person name="Hacker G."/>
            <person name="Cieplik F."/>
            <person name="Al-Ahmad A."/>
        </authorList>
    </citation>
    <scope>NUCLEOTIDE SEQUENCE</scope>
    <source>
        <strain evidence="7">Wk13</strain>
    </source>
</reference>
<evidence type="ECO:0000313" key="8">
    <source>
        <dbReference type="Proteomes" id="UP001574673"/>
    </source>
</evidence>
<dbReference type="SUPFAM" id="SSF57716">
    <property type="entry name" value="Glucocorticoid receptor-like (DNA-binding domain)"/>
    <property type="match status" value="1"/>
</dbReference>
<dbReference type="NCBIfam" id="TIGR02419">
    <property type="entry name" value="C4_traR_proteo"/>
    <property type="match status" value="1"/>
</dbReference>
<evidence type="ECO:0000256" key="2">
    <source>
        <dbReference type="ARBA" id="ARBA00022771"/>
    </source>
</evidence>
<dbReference type="Gene3D" id="1.20.120.910">
    <property type="entry name" value="DksA, coiled-coil domain"/>
    <property type="match status" value="1"/>
</dbReference>
<dbReference type="EMBL" id="JBEUWX010000003">
    <property type="protein sequence ID" value="MFA9951144.1"/>
    <property type="molecule type" value="Genomic_DNA"/>
</dbReference>
<keyword evidence="8" id="KW-1185">Reference proteome</keyword>
<dbReference type="Proteomes" id="UP001574673">
    <property type="component" value="Unassembled WGS sequence"/>
</dbReference>
<name>A0ABV4UIB6_9RHOO</name>
<accession>A0ABV4UIB6</accession>
<dbReference type="RefSeq" id="WP_418890273.1">
    <property type="nucleotide sequence ID" value="NZ_JBEUWX010000001.1"/>
</dbReference>
<comment type="caution">
    <text evidence="7">The sequence shown here is derived from an EMBL/GenBank/DDBJ whole genome shotgun (WGS) entry which is preliminary data.</text>
</comment>
<evidence type="ECO:0000259" key="5">
    <source>
        <dbReference type="Pfam" id="PF01258"/>
    </source>
</evidence>